<dbReference type="AlphaFoldDB" id="A0A511QEQ5"/>
<organism evidence="1 2">
    <name type="scientific">Vibrio sagamiensis NBRC 104589</name>
    <dbReference type="NCBI Taxonomy" id="1219064"/>
    <lineage>
        <taxon>Bacteria</taxon>
        <taxon>Pseudomonadati</taxon>
        <taxon>Pseudomonadota</taxon>
        <taxon>Gammaproteobacteria</taxon>
        <taxon>Vibrionales</taxon>
        <taxon>Vibrionaceae</taxon>
        <taxon>Vibrio</taxon>
    </lineage>
</organism>
<sequence length="53" mass="6091">MKTQQFNDLKAMLQGLTTSQLKSLQNEISRTLSHKKAQLLTNEERDLLAKLFS</sequence>
<dbReference type="EMBL" id="BJXJ01000016">
    <property type="protein sequence ID" value="GEM75783.1"/>
    <property type="molecule type" value="Genomic_DNA"/>
</dbReference>
<gene>
    <name evidence="1" type="ORF">VSA01S_18950</name>
</gene>
<reference evidence="1 2" key="1">
    <citation type="submission" date="2019-07" db="EMBL/GenBank/DDBJ databases">
        <title>Whole genome shotgun sequence of Vibrio sagamiensis NBRC 104589.</title>
        <authorList>
            <person name="Hosoyama A."/>
            <person name="Uohara A."/>
            <person name="Ohji S."/>
            <person name="Ichikawa N."/>
        </authorList>
    </citation>
    <scope>NUCLEOTIDE SEQUENCE [LARGE SCALE GENOMIC DNA]</scope>
    <source>
        <strain evidence="1 2">NBRC 104589</strain>
    </source>
</reference>
<comment type="caution">
    <text evidence="1">The sequence shown here is derived from an EMBL/GenBank/DDBJ whole genome shotgun (WGS) entry which is preliminary data.</text>
</comment>
<evidence type="ECO:0000313" key="2">
    <source>
        <dbReference type="Proteomes" id="UP000321922"/>
    </source>
</evidence>
<evidence type="ECO:0000313" key="1">
    <source>
        <dbReference type="EMBL" id="GEM75783.1"/>
    </source>
</evidence>
<dbReference type="Proteomes" id="UP000321922">
    <property type="component" value="Unassembled WGS sequence"/>
</dbReference>
<dbReference type="RefSeq" id="WP_167325143.1">
    <property type="nucleotide sequence ID" value="NZ_BAOJ01000047.1"/>
</dbReference>
<name>A0A511QEQ5_9VIBR</name>
<protein>
    <submittedName>
        <fullName evidence="1">Uncharacterized protein</fullName>
    </submittedName>
</protein>
<proteinExistence type="predicted"/>
<keyword evidence="2" id="KW-1185">Reference proteome</keyword>
<accession>A0A511QEQ5</accession>